<dbReference type="WBParaSite" id="RSKR_0000462100.1">
    <property type="protein sequence ID" value="RSKR_0000462100.1"/>
    <property type="gene ID" value="RSKR_0000462100"/>
</dbReference>
<sequence>MSKNRAPELRLKKKDELLKLLEEQKIELASLRVAQVSGGAASKLSKIRIVRKTIARVLTIITQTERQELRKFYKGKKFLPTQLRAKKTRAIRKALTASELKLKSPKSLAKLRAFPKRVYALKA</sequence>
<evidence type="ECO:0000313" key="2">
    <source>
        <dbReference type="WBParaSite" id="RSKR_0000462100.1"/>
    </source>
</evidence>
<organism evidence="1 2">
    <name type="scientific">Rhabditophanes sp. KR3021</name>
    <dbReference type="NCBI Taxonomy" id="114890"/>
    <lineage>
        <taxon>Eukaryota</taxon>
        <taxon>Metazoa</taxon>
        <taxon>Ecdysozoa</taxon>
        <taxon>Nematoda</taxon>
        <taxon>Chromadorea</taxon>
        <taxon>Rhabditida</taxon>
        <taxon>Tylenchina</taxon>
        <taxon>Panagrolaimomorpha</taxon>
        <taxon>Strongyloidoidea</taxon>
        <taxon>Alloionematidae</taxon>
        <taxon>Rhabditophanes</taxon>
    </lineage>
</organism>
<protein>
    <submittedName>
        <fullName evidence="2">60S ribosomal protein L35</fullName>
    </submittedName>
</protein>
<reference evidence="2" key="1">
    <citation type="submission" date="2016-11" db="UniProtKB">
        <authorList>
            <consortium name="WormBaseParasite"/>
        </authorList>
    </citation>
    <scope>IDENTIFICATION</scope>
    <source>
        <strain evidence="2">KR3021</strain>
    </source>
</reference>
<proteinExistence type="predicted"/>
<dbReference type="Proteomes" id="UP000095286">
    <property type="component" value="Unplaced"/>
</dbReference>
<accession>A0AC35TUY9</accession>
<evidence type="ECO:0000313" key="1">
    <source>
        <dbReference type="Proteomes" id="UP000095286"/>
    </source>
</evidence>
<name>A0AC35TUY9_9BILA</name>